<dbReference type="STRING" id="670386.D3BHP3"/>
<keyword evidence="5" id="KW-1185">Reference proteome</keyword>
<evidence type="ECO:0000259" key="3">
    <source>
        <dbReference type="PROSITE" id="PS50250"/>
    </source>
</evidence>
<sequence>MDITQVQKNFTHFKQLAEQPNPDVNKAKELLNHLKIDLIHLSSPTQSDHSEKVVKECLLARDILEIAALYSVKVRDISAFERFYAQLTTFYQDYKKYIQPSALQYNIIGLHLMKCLATQNAPKFHSELELIPFDMLSNPFIKFPLLVEKSIAEGSYQKVLSSRSQVPSEHYLVFIDLLSNSMREDIANCIERSFKYLTLKEAQKVLQVASLDQLSEYIKKRGWKVDGDKILFDSGPQQIEIPSTQLIHQTIHYAKELERIV</sequence>
<proteinExistence type="inferred from homology"/>
<dbReference type="OMA" id="HIMDGYF"/>
<dbReference type="PROSITE" id="PS50250">
    <property type="entry name" value="PCI"/>
    <property type="match status" value="1"/>
</dbReference>
<dbReference type="Pfam" id="PF10075">
    <property type="entry name" value="CSN8_PSD8_EIF3K"/>
    <property type="match status" value="1"/>
</dbReference>
<protein>
    <submittedName>
        <fullName evidence="4">26S proteasome regulatory subunit S14</fullName>
    </submittedName>
</protein>
<dbReference type="GeneID" id="31363527"/>
<dbReference type="InParanoid" id="D3BHP3"/>
<dbReference type="AlphaFoldDB" id="D3BHP3"/>
<dbReference type="GO" id="GO:0008541">
    <property type="term" value="C:proteasome regulatory particle, lid subcomplex"/>
    <property type="evidence" value="ECO:0007669"/>
    <property type="project" value="TreeGrafter"/>
</dbReference>
<name>D3BHP3_HETP5</name>
<dbReference type="InterPro" id="IPR000717">
    <property type="entry name" value="PCI_dom"/>
</dbReference>
<dbReference type="InterPro" id="IPR006746">
    <property type="entry name" value="26S_Psome_Rpn12"/>
</dbReference>
<dbReference type="GO" id="GO:0005829">
    <property type="term" value="C:cytosol"/>
    <property type="evidence" value="ECO:0007669"/>
    <property type="project" value="TreeGrafter"/>
</dbReference>
<evidence type="ECO:0000256" key="1">
    <source>
        <dbReference type="ARBA" id="ARBA00009627"/>
    </source>
</evidence>
<reference evidence="4 5" key="1">
    <citation type="journal article" date="2011" name="Genome Res.">
        <title>Phylogeny-wide analysis of social amoeba genomes highlights ancient origins for complex intercellular communication.</title>
        <authorList>
            <person name="Heidel A.J."/>
            <person name="Lawal H.M."/>
            <person name="Felder M."/>
            <person name="Schilde C."/>
            <person name="Helps N.R."/>
            <person name="Tunggal B."/>
            <person name="Rivero F."/>
            <person name="John U."/>
            <person name="Schleicher M."/>
            <person name="Eichinger L."/>
            <person name="Platzer M."/>
            <person name="Noegel A.A."/>
            <person name="Schaap P."/>
            <person name="Gloeckner G."/>
        </authorList>
    </citation>
    <scope>NUCLEOTIDE SEQUENCE [LARGE SCALE GENOMIC DNA]</scope>
    <source>
        <strain evidence="5">ATCC 26659 / Pp 5 / PN500</strain>
    </source>
</reference>
<dbReference type="GO" id="GO:0043161">
    <property type="term" value="P:proteasome-mediated ubiquitin-dependent protein catabolic process"/>
    <property type="evidence" value="ECO:0007669"/>
    <property type="project" value="TreeGrafter"/>
</dbReference>
<keyword evidence="2 4" id="KW-0647">Proteasome</keyword>
<dbReference type="EMBL" id="ADBJ01000036">
    <property type="protein sequence ID" value="EFA79220.1"/>
    <property type="molecule type" value="Genomic_DNA"/>
</dbReference>
<comment type="similarity">
    <text evidence="1">Belongs to the proteasome subunit S14 family.</text>
</comment>
<organism evidence="4 5">
    <name type="scientific">Heterostelium pallidum (strain ATCC 26659 / Pp 5 / PN500)</name>
    <name type="common">Cellular slime mold</name>
    <name type="synonym">Polysphondylium pallidum</name>
    <dbReference type="NCBI Taxonomy" id="670386"/>
    <lineage>
        <taxon>Eukaryota</taxon>
        <taxon>Amoebozoa</taxon>
        <taxon>Evosea</taxon>
        <taxon>Eumycetozoa</taxon>
        <taxon>Dictyostelia</taxon>
        <taxon>Acytosteliales</taxon>
        <taxon>Acytosteliaceae</taxon>
        <taxon>Heterostelium</taxon>
    </lineage>
</organism>
<dbReference type="GO" id="GO:0005634">
    <property type="term" value="C:nucleus"/>
    <property type="evidence" value="ECO:0007669"/>
    <property type="project" value="TreeGrafter"/>
</dbReference>
<evidence type="ECO:0000256" key="2">
    <source>
        <dbReference type="ARBA" id="ARBA00022942"/>
    </source>
</evidence>
<dbReference type="Proteomes" id="UP000001396">
    <property type="component" value="Unassembled WGS sequence"/>
</dbReference>
<dbReference type="PANTHER" id="PTHR12387">
    <property type="entry name" value="26S PROTEASOME NON-ATPASE REGULATORY SUBUNIT 8"/>
    <property type="match status" value="1"/>
</dbReference>
<dbReference type="InterPro" id="IPR033464">
    <property type="entry name" value="CSN8_PSD8_EIF3K"/>
</dbReference>
<gene>
    <name evidence="4" type="primary">psmD8-2</name>
    <name evidence="4" type="ORF">PPL_08048</name>
</gene>
<dbReference type="FunCoup" id="D3BHP3">
    <property type="interactions" value="795"/>
</dbReference>
<dbReference type="Gene3D" id="1.25.40.990">
    <property type="match status" value="1"/>
</dbReference>
<evidence type="ECO:0000313" key="5">
    <source>
        <dbReference type="Proteomes" id="UP000001396"/>
    </source>
</evidence>
<dbReference type="PANTHER" id="PTHR12387:SF0">
    <property type="entry name" value="26S PROTEASOME NON-ATPASE REGULATORY SUBUNIT 8"/>
    <property type="match status" value="1"/>
</dbReference>
<dbReference type="RefSeq" id="XP_020431341.1">
    <property type="nucleotide sequence ID" value="XM_020578877.1"/>
</dbReference>
<comment type="caution">
    <text evidence="4">The sequence shown here is derived from an EMBL/GenBank/DDBJ whole genome shotgun (WGS) entry which is preliminary data.</text>
</comment>
<evidence type="ECO:0000313" key="4">
    <source>
        <dbReference type="EMBL" id="EFA79220.1"/>
    </source>
</evidence>
<feature type="domain" description="PCI" evidence="3">
    <location>
        <begin position="75"/>
        <end position="246"/>
    </location>
</feature>
<accession>D3BHP3</accession>